<dbReference type="AlphaFoldDB" id="A0A428Z570"/>
<protein>
    <recommendedName>
        <fullName evidence="3">WXG100 family type VII secretion target</fullName>
    </recommendedName>
</protein>
<proteinExistence type="predicted"/>
<gene>
    <name evidence="1" type="ORF">DMH04_26915</name>
</gene>
<evidence type="ECO:0000313" key="2">
    <source>
        <dbReference type="Proteomes" id="UP000287547"/>
    </source>
</evidence>
<dbReference type="Proteomes" id="UP000287547">
    <property type="component" value="Unassembled WGS sequence"/>
</dbReference>
<dbReference type="Gene3D" id="1.10.287.1060">
    <property type="entry name" value="ESAT-6-like"/>
    <property type="match status" value="1"/>
</dbReference>
<dbReference type="InterPro" id="IPR036689">
    <property type="entry name" value="ESAT-6-like_sf"/>
</dbReference>
<dbReference type="SUPFAM" id="SSF140453">
    <property type="entry name" value="EsxAB dimer-like"/>
    <property type="match status" value="1"/>
</dbReference>
<dbReference type="EMBL" id="QHKI01000024">
    <property type="protein sequence ID" value="RSM81976.1"/>
    <property type="molecule type" value="Genomic_DNA"/>
</dbReference>
<evidence type="ECO:0008006" key="3">
    <source>
        <dbReference type="Google" id="ProtNLM"/>
    </source>
</evidence>
<name>A0A428Z570_KIBAR</name>
<sequence>MSDGNVKLDLENARGTSKALKSGAENVKGVVSDVGKELENVLWLGKAAESFREMWVNQFGGELNKQSELMRHYSAQLNDYANDQQAIMDRTVK</sequence>
<reference evidence="1 2" key="1">
    <citation type="submission" date="2018-05" db="EMBL/GenBank/DDBJ databases">
        <title>Evolution of GPA BGCs.</title>
        <authorList>
            <person name="Waglechner N."/>
            <person name="Wright G.D."/>
        </authorList>
    </citation>
    <scope>NUCLEOTIDE SEQUENCE [LARGE SCALE GENOMIC DNA]</scope>
    <source>
        <strain evidence="1 2">A82846</strain>
    </source>
</reference>
<dbReference type="RefSeq" id="WP_037272560.1">
    <property type="nucleotide sequence ID" value="NZ_QHKI01000024.1"/>
</dbReference>
<organism evidence="1 2">
    <name type="scientific">Kibdelosporangium aridum</name>
    <dbReference type="NCBI Taxonomy" id="2030"/>
    <lineage>
        <taxon>Bacteria</taxon>
        <taxon>Bacillati</taxon>
        <taxon>Actinomycetota</taxon>
        <taxon>Actinomycetes</taxon>
        <taxon>Pseudonocardiales</taxon>
        <taxon>Pseudonocardiaceae</taxon>
        <taxon>Kibdelosporangium</taxon>
    </lineage>
</organism>
<comment type="caution">
    <text evidence="1">The sequence shown here is derived from an EMBL/GenBank/DDBJ whole genome shotgun (WGS) entry which is preliminary data.</text>
</comment>
<accession>A0A428Z570</accession>
<evidence type="ECO:0000313" key="1">
    <source>
        <dbReference type="EMBL" id="RSM81976.1"/>
    </source>
</evidence>